<dbReference type="Proteomes" id="UP000619536">
    <property type="component" value="Unassembled WGS sequence"/>
</dbReference>
<reference evidence="2" key="2">
    <citation type="submission" date="2020-09" db="EMBL/GenBank/DDBJ databases">
        <authorList>
            <person name="Sun Q."/>
            <person name="Sedlacek I."/>
        </authorList>
    </citation>
    <scope>NUCLEOTIDE SEQUENCE</scope>
    <source>
        <strain evidence="2">CCM 8606</strain>
    </source>
</reference>
<feature type="transmembrane region" description="Helical" evidence="1">
    <location>
        <begin position="104"/>
        <end position="121"/>
    </location>
</feature>
<reference evidence="2" key="1">
    <citation type="journal article" date="2014" name="Int. J. Syst. Evol. Microbiol.">
        <title>Complete genome sequence of Corynebacterium casei LMG S-19264T (=DSM 44701T), isolated from a smear-ripened cheese.</title>
        <authorList>
            <consortium name="US DOE Joint Genome Institute (JGI-PGF)"/>
            <person name="Walter F."/>
            <person name="Albersmeier A."/>
            <person name="Kalinowski J."/>
            <person name="Ruckert C."/>
        </authorList>
    </citation>
    <scope>NUCLEOTIDE SEQUENCE</scope>
    <source>
        <strain evidence="2">CCM 8606</strain>
    </source>
</reference>
<evidence type="ECO:0000313" key="3">
    <source>
        <dbReference type="Proteomes" id="UP000619536"/>
    </source>
</evidence>
<comment type="caution">
    <text evidence="2">The sequence shown here is derived from an EMBL/GenBank/DDBJ whole genome shotgun (WGS) entry which is preliminary data.</text>
</comment>
<feature type="transmembrane region" description="Helical" evidence="1">
    <location>
        <begin position="239"/>
        <end position="257"/>
    </location>
</feature>
<feature type="transmembrane region" description="Helical" evidence="1">
    <location>
        <begin position="171"/>
        <end position="193"/>
    </location>
</feature>
<feature type="transmembrane region" description="Helical" evidence="1">
    <location>
        <begin position="133"/>
        <end position="159"/>
    </location>
</feature>
<evidence type="ECO:0000313" key="2">
    <source>
        <dbReference type="EMBL" id="GGI14487.1"/>
    </source>
</evidence>
<sequence>MMLRSYEKEAAKAILNSPIATLHKTEIEHPKWYHFFTTAAALTWADSYDSEKYKIAKNAHPIISKIPPTAHRVFYALLTLTTAVLILAVPILSVISVFCLSLDLLVILVLLPLIALLYSDAPENTAEAIILKIINKIVVVILQFSRILVFQFFALYIIMYAILNERVLDPISIVFMVLLLGIGSIIFNKILSINPLTIGVTSKRFFVFFKVINPAFLSIVLFLLAIYTQVNENILTMRIVNTAVLVILGAIIAIPLTQYRHVEKSILTLIRTIHSSQINLQTIQHINHDPLVDSALSLDNLFAEKVFGASVPNTGMFLLETRINILLYFDSIAHAQRMNQIHYRETANNNSNLNIHCKILEDYITLLIARYVKNDKYQKLLMKQTQRAYIKLQSVPVEQQIKDLNSFLYNIAKYLQ</sequence>
<dbReference type="EMBL" id="BMDH01000002">
    <property type="protein sequence ID" value="GGI14487.1"/>
    <property type="molecule type" value="Genomic_DNA"/>
</dbReference>
<proteinExistence type="predicted"/>
<organism evidence="2 3">
    <name type="scientific">Galliscardovia ingluviei</name>
    <dbReference type="NCBI Taxonomy" id="1769422"/>
    <lineage>
        <taxon>Bacteria</taxon>
        <taxon>Bacillati</taxon>
        <taxon>Actinomycetota</taxon>
        <taxon>Actinomycetes</taxon>
        <taxon>Bifidobacteriales</taxon>
        <taxon>Bifidobacteriaceae</taxon>
        <taxon>Galliscardovia</taxon>
    </lineage>
</organism>
<feature type="transmembrane region" description="Helical" evidence="1">
    <location>
        <begin position="205"/>
        <end position="227"/>
    </location>
</feature>
<feature type="transmembrane region" description="Helical" evidence="1">
    <location>
        <begin position="73"/>
        <end position="98"/>
    </location>
</feature>
<keyword evidence="1" id="KW-1133">Transmembrane helix</keyword>
<keyword evidence="1" id="KW-0472">Membrane</keyword>
<evidence type="ECO:0000256" key="1">
    <source>
        <dbReference type="SAM" id="Phobius"/>
    </source>
</evidence>
<gene>
    <name evidence="2" type="ORF">GCM10007377_11180</name>
</gene>
<keyword evidence="3" id="KW-1185">Reference proteome</keyword>
<protein>
    <submittedName>
        <fullName evidence="2">Uncharacterized protein</fullName>
    </submittedName>
</protein>
<accession>A0A8J3AHC0</accession>
<dbReference type="RefSeq" id="WP_188355259.1">
    <property type="nucleotide sequence ID" value="NZ_BMDH01000002.1"/>
</dbReference>
<name>A0A8J3AHC0_9BIFI</name>
<keyword evidence="1" id="KW-0812">Transmembrane</keyword>
<dbReference type="AlphaFoldDB" id="A0A8J3AHC0"/>